<evidence type="ECO:0000313" key="3">
    <source>
        <dbReference type="EMBL" id="VVM06653.1"/>
    </source>
</evidence>
<dbReference type="InterPro" id="IPR027417">
    <property type="entry name" value="P-loop_NTPase"/>
</dbReference>
<sequence>MNETAIKILVAGPSGAGKTTLIQTLSQSPVVNTDVRSSTGNRLTTVAMDFGQLRLDQYAIHLFGAPGQERFDFTWEILLDGSLGLLLLVSGKDATHFPQARRIYDYLLSRNPIPLVLGVTHQDHPNCWDCKEVASYLDLDPAAAVPIDATKLESATELLVRLFELVERA</sequence>
<reference evidence="3" key="1">
    <citation type="submission" date="2019-09" db="EMBL/GenBank/DDBJ databases">
        <authorList>
            <person name="Cremers G."/>
        </authorList>
    </citation>
    <scope>NUCLEOTIDE SEQUENCE [LARGE SCALE GENOMIC DNA]</scope>
    <source>
        <strain evidence="3">3B</strain>
    </source>
</reference>
<dbReference type="PANTHER" id="PTHR42708:SF1">
    <property type="entry name" value="GLIDING MOTILITY PROTEIN MGLA"/>
    <property type="match status" value="1"/>
</dbReference>
<dbReference type="Proteomes" id="UP000381693">
    <property type="component" value="Unassembled WGS sequence"/>
</dbReference>
<dbReference type="Pfam" id="PF00025">
    <property type="entry name" value="Arf"/>
    <property type="match status" value="1"/>
</dbReference>
<name>A0A5E6MFM3_9BACT</name>
<proteinExistence type="predicted"/>
<dbReference type="AlphaFoldDB" id="A0A5E6MFM3"/>
<dbReference type="Gene3D" id="3.40.50.300">
    <property type="entry name" value="P-loop containing nucleotide triphosphate hydrolases"/>
    <property type="match status" value="1"/>
</dbReference>
<protein>
    <recommendedName>
        <fullName evidence="5">GTPase</fullName>
    </recommendedName>
</protein>
<evidence type="ECO:0008006" key="5">
    <source>
        <dbReference type="Google" id="ProtNLM"/>
    </source>
</evidence>
<gene>
    <name evidence="3" type="ORF">MAMC_01161</name>
</gene>
<keyword evidence="4" id="KW-1185">Reference proteome</keyword>
<evidence type="ECO:0000256" key="1">
    <source>
        <dbReference type="ARBA" id="ARBA00022741"/>
    </source>
</evidence>
<dbReference type="GO" id="GO:0003924">
    <property type="term" value="F:GTPase activity"/>
    <property type="evidence" value="ECO:0007669"/>
    <property type="project" value="InterPro"/>
</dbReference>
<dbReference type="PANTHER" id="PTHR42708">
    <property type="entry name" value="ATP/GTP-BINDING PROTEIN-RELATED"/>
    <property type="match status" value="1"/>
</dbReference>
<dbReference type="GO" id="GO:0005525">
    <property type="term" value="F:GTP binding"/>
    <property type="evidence" value="ECO:0007669"/>
    <property type="project" value="UniProtKB-KW"/>
</dbReference>
<accession>A0A5E6MFM3</accession>
<dbReference type="EMBL" id="CABFUZ020000121">
    <property type="protein sequence ID" value="VVM06653.1"/>
    <property type="molecule type" value="Genomic_DNA"/>
</dbReference>
<dbReference type="InterPro" id="IPR052705">
    <property type="entry name" value="Gliding_Motility_GTPase"/>
</dbReference>
<dbReference type="RefSeq" id="WP_142525192.1">
    <property type="nucleotide sequence ID" value="NZ_CABFUZ020000121.1"/>
</dbReference>
<organism evidence="3 4">
    <name type="scientific">Methylacidimicrobium cyclopophantes</name>
    <dbReference type="NCBI Taxonomy" id="1041766"/>
    <lineage>
        <taxon>Bacteria</taxon>
        <taxon>Pseudomonadati</taxon>
        <taxon>Verrucomicrobiota</taxon>
        <taxon>Methylacidimicrobium</taxon>
    </lineage>
</organism>
<dbReference type="CDD" id="cd00882">
    <property type="entry name" value="Ras_like_GTPase"/>
    <property type="match status" value="1"/>
</dbReference>
<dbReference type="OrthoDB" id="4319884at2"/>
<keyword evidence="1" id="KW-0547">Nucleotide-binding</keyword>
<keyword evidence="2" id="KW-0342">GTP-binding</keyword>
<dbReference type="InterPro" id="IPR006689">
    <property type="entry name" value="Small_GTPase_ARF/SAR"/>
</dbReference>
<evidence type="ECO:0000313" key="4">
    <source>
        <dbReference type="Proteomes" id="UP000381693"/>
    </source>
</evidence>
<dbReference type="SUPFAM" id="SSF52540">
    <property type="entry name" value="P-loop containing nucleoside triphosphate hydrolases"/>
    <property type="match status" value="1"/>
</dbReference>
<comment type="caution">
    <text evidence="3">The sequence shown here is derived from an EMBL/GenBank/DDBJ whole genome shotgun (WGS) entry which is preliminary data.</text>
</comment>
<evidence type="ECO:0000256" key="2">
    <source>
        <dbReference type="ARBA" id="ARBA00023134"/>
    </source>
</evidence>